<proteinExistence type="predicted"/>
<evidence type="ECO:0000256" key="3">
    <source>
        <dbReference type="SAM" id="Phobius"/>
    </source>
</evidence>
<name>A0A383DRL8_9ZZZZ</name>
<feature type="domain" description="CNNM transmembrane" evidence="4">
    <location>
        <begin position="1"/>
        <end position="172"/>
    </location>
</feature>
<evidence type="ECO:0000259" key="4">
    <source>
        <dbReference type="PROSITE" id="PS51846"/>
    </source>
</evidence>
<dbReference type="InterPro" id="IPR002550">
    <property type="entry name" value="CNNM"/>
</dbReference>
<keyword evidence="1" id="KW-0677">Repeat</keyword>
<dbReference type="Pfam" id="PF01595">
    <property type="entry name" value="CNNM"/>
    <property type="match status" value="1"/>
</dbReference>
<feature type="non-terminal residue" evidence="5">
    <location>
        <position position="172"/>
    </location>
</feature>
<dbReference type="EMBL" id="UINC01219607">
    <property type="protein sequence ID" value="SVE47151.1"/>
    <property type="molecule type" value="Genomic_DNA"/>
</dbReference>
<keyword evidence="3" id="KW-0472">Membrane</keyword>
<keyword evidence="3" id="KW-0812">Transmembrane</keyword>
<protein>
    <recommendedName>
        <fullName evidence="4">CNNM transmembrane domain-containing protein</fullName>
    </recommendedName>
</protein>
<dbReference type="PROSITE" id="PS51846">
    <property type="entry name" value="CNNM"/>
    <property type="match status" value="1"/>
</dbReference>
<sequence>METSDAIRLVLLGFAVLLSAFFAGSEAAFLSVQRSRLAALVLDKVKGAEKVEELASHPEKLLPTVLTGNNLVNVAAAALGTTLAGSYLSPNWAVGASVGGVTVLLLLFGEILPKVIATKNAERLALILIRPLQAAQILFFPIVFVLEMYSRMVERIFGLSGNRLVSEREIRA</sequence>
<evidence type="ECO:0000256" key="2">
    <source>
        <dbReference type="ARBA" id="ARBA00023122"/>
    </source>
</evidence>
<keyword evidence="2" id="KW-0129">CBS domain</keyword>
<accession>A0A383DRL8</accession>
<gene>
    <name evidence="5" type="ORF">METZ01_LOCUS500005</name>
</gene>
<evidence type="ECO:0000313" key="5">
    <source>
        <dbReference type="EMBL" id="SVE47151.1"/>
    </source>
</evidence>
<dbReference type="PANTHER" id="PTHR22777:SF17">
    <property type="entry name" value="UPF0053 PROTEIN SLL0260"/>
    <property type="match status" value="1"/>
</dbReference>
<reference evidence="5" key="1">
    <citation type="submission" date="2018-05" db="EMBL/GenBank/DDBJ databases">
        <authorList>
            <person name="Lanie J.A."/>
            <person name="Ng W.-L."/>
            <person name="Kazmierczak K.M."/>
            <person name="Andrzejewski T.M."/>
            <person name="Davidsen T.M."/>
            <person name="Wayne K.J."/>
            <person name="Tettelin H."/>
            <person name="Glass J.I."/>
            <person name="Rusch D."/>
            <person name="Podicherti R."/>
            <person name="Tsui H.-C.T."/>
            <person name="Winkler M.E."/>
        </authorList>
    </citation>
    <scope>NUCLEOTIDE SEQUENCE</scope>
</reference>
<feature type="transmembrane region" description="Helical" evidence="3">
    <location>
        <begin position="92"/>
        <end position="112"/>
    </location>
</feature>
<dbReference type="AlphaFoldDB" id="A0A383DRL8"/>
<organism evidence="5">
    <name type="scientific">marine metagenome</name>
    <dbReference type="NCBI Taxonomy" id="408172"/>
    <lineage>
        <taxon>unclassified sequences</taxon>
        <taxon>metagenomes</taxon>
        <taxon>ecological metagenomes</taxon>
    </lineage>
</organism>
<dbReference type="PANTHER" id="PTHR22777">
    <property type="entry name" value="HEMOLYSIN-RELATED"/>
    <property type="match status" value="1"/>
</dbReference>
<evidence type="ECO:0000256" key="1">
    <source>
        <dbReference type="ARBA" id="ARBA00022737"/>
    </source>
</evidence>
<keyword evidence="3" id="KW-1133">Transmembrane helix</keyword>
<feature type="transmembrane region" description="Helical" evidence="3">
    <location>
        <begin position="124"/>
        <end position="146"/>
    </location>
</feature>